<name>A0AAV0BDU1_PHAPC</name>
<dbReference type="AlphaFoldDB" id="A0AAV0BDU1"/>
<accession>A0AAV0BDU1</accession>
<comment type="caution">
    <text evidence="1">The sequence shown here is derived from an EMBL/GenBank/DDBJ whole genome shotgun (WGS) entry which is preliminary data.</text>
</comment>
<protein>
    <submittedName>
        <fullName evidence="1">Uncharacterized protein</fullName>
    </submittedName>
</protein>
<reference evidence="1" key="1">
    <citation type="submission" date="2022-06" db="EMBL/GenBank/DDBJ databases">
        <authorList>
            <consortium name="SYNGENTA / RWTH Aachen University"/>
        </authorList>
    </citation>
    <scope>NUCLEOTIDE SEQUENCE</scope>
</reference>
<dbReference type="EMBL" id="CALTRL010005684">
    <property type="protein sequence ID" value="CAH7684724.1"/>
    <property type="molecule type" value="Genomic_DNA"/>
</dbReference>
<evidence type="ECO:0000313" key="2">
    <source>
        <dbReference type="Proteomes" id="UP001153365"/>
    </source>
</evidence>
<evidence type="ECO:0000313" key="1">
    <source>
        <dbReference type="EMBL" id="CAH7684724.1"/>
    </source>
</evidence>
<keyword evidence="2" id="KW-1185">Reference proteome</keyword>
<proteinExistence type="predicted"/>
<organism evidence="1 2">
    <name type="scientific">Phakopsora pachyrhizi</name>
    <name type="common">Asian soybean rust disease fungus</name>
    <dbReference type="NCBI Taxonomy" id="170000"/>
    <lineage>
        <taxon>Eukaryota</taxon>
        <taxon>Fungi</taxon>
        <taxon>Dikarya</taxon>
        <taxon>Basidiomycota</taxon>
        <taxon>Pucciniomycotina</taxon>
        <taxon>Pucciniomycetes</taxon>
        <taxon>Pucciniales</taxon>
        <taxon>Phakopsoraceae</taxon>
        <taxon>Phakopsora</taxon>
    </lineage>
</organism>
<sequence>MYNDCTRQPLDNHVPVNLHVMQAEDWLSRTEGDEAAEERRVVVIVLSESRRIRCTKMLLLVIPPELSQTNSTKQLGTLFSNPIELGDRVDWLALGLKTPVTIDESRLLVLVVLMVVRLGPGLRGR</sequence>
<gene>
    <name evidence="1" type="ORF">PPACK8108_LOCUS19136</name>
</gene>
<dbReference type="Proteomes" id="UP001153365">
    <property type="component" value="Unassembled WGS sequence"/>
</dbReference>